<gene>
    <name evidence="2" type="primary">LOC142178922</name>
</gene>
<name>A0AC58U5U8_TOBAC</name>
<accession>A0AC58U5U8</accession>
<dbReference type="RefSeq" id="XP_075104840.1">
    <property type="nucleotide sequence ID" value="XM_075248739.1"/>
</dbReference>
<proteinExistence type="predicted"/>
<evidence type="ECO:0000313" key="1">
    <source>
        <dbReference type="Proteomes" id="UP000790787"/>
    </source>
</evidence>
<protein>
    <submittedName>
        <fullName evidence="2">Uncharacterized protein LOC142178922</fullName>
    </submittedName>
</protein>
<sequence length="124" mass="14447">MTTFNEMEEFCFDAYENAAMYKERMKFVHEKNILKWEFKSCDLGLLFNSRLKFFSGKLNSKWYGSFKVVNVSSYGAMELESQDRTFTFKENGQSVKQYLGTIGERYLVEQLAHKDGPTATPTTD</sequence>
<reference evidence="2" key="1">
    <citation type="submission" date="2025-08" db="UniProtKB">
        <authorList>
            <consortium name="RefSeq"/>
        </authorList>
    </citation>
    <scope>IDENTIFICATION</scope>
    <source>
        <tissue evidence="2">Leaf</tissue>
    </source>
</reference>
<dbReference type="Proteomes" id="UP000790787">
    <property type="component" value="Unplaced"/>
</dbReference>
<evidence type="ECO:0000313" key="2">
    <source>
        <dbReference type="RefSeq" id="XP_075104840.1"/>
    </source>
</evidence>
<keyword evidence="1" id="KW-1185">Reference proteome</keyword>
<organism evidence="1 2">
    <name type="scientific">Nicotiana tabacum</name>
    <name type="common">Common tobacco</name>
    <dbReference type="NCBI Taxonomy" id="4097"/>
    <lineage>
        <taxon>Eukaryota</taxon>
        <taxon>Viridiplantae</taxon>
        <taxon>Streptophyta</taxon>
        <taxon>Embryophyta</taxon>
        <taxon>Tracheophyta</taxon>
        <taxon>Spermatophyta</taxon>
        <taxon>Magnoliopsida</taxon>
        <taxon>eudicotyledons</taxon>
        <taxon>Gunneridae</taxon>
        <taxon>Pentapetalae</taxon>
        <taxon>asterids</taxon>
        <taxon>lamiids</taxon>
        <taxon>Solanales</taxon>
        <taxon>Solanaceae</taxon>
        <taxon>Nicotianoideae</taxon>
        <taxon>Nicotianeae</taxon>
        <taxon>Nicotiana</taxon>
    </lineage>
</organism>